<evidence type="ECO:0000313" key="1">
    <source>
        <dbReference type="EMBL" id="SCL65026.1"/>
    </source>
</evidence>
<gene>
    <name evidence="1" type="ORF">GA0070603_3894</name>
</gene>
<accession>A0A1C6VFB8</accession>
<dbReference type="EMBL" id="FMIB01000002">
    <property type="protein sequence ID" value="SCL65026.1"/>
    <property type="molecule type" value="Genomic_DNA"/>
</dbReference>
<sequence length="172" mass="19481">MKLISRDGGYLELRPEGYQLDATDLVREDEEDDRDEWLVVSCRVRIADGREWSFVQPCLTTDEAEMLAVWLAGVGAGDVTPTPVAPPARALLSFIEPNLAFSLEDANPARARVRAHFSHESMPPWNPHHDWPDYHAYFITLDVSTADLLSAAQRWRIEIQPFPTRTPPRSPC</sequence>
<name>A0A1C6VFB8_9ACTN</name>
<protein>
    <submittedName>
        <fullName evidence="1">Uncharacterized protein</fullName>
    </submittedName>
</protein>
<dbReference type="Proteomes" id="UP000198605">
    <property type="component" value="Unassembled WGS sequence"/>
</dbReference>
<proteinExistence type="predicted"/>
<evidence type="ECO:0000313" key="2">
    <source>
        <dbReference type="Proteomes" id="UP000198605"/>
    </source>
</evidence>
<keyword evidence="2" id="KW-1185">Reference proteome</keyword>
<dbReference type="Pfam" id="PF24716">
    <property type="entry name" value="WapI"/>
    <property type="match status" value="1"/>
</dbReference>
<dbReference type="InterPro" id="IPR056510">
    <property type="entry name" value="WapI"/>
</dbReference>
<dbReference type="RefSeq" id="WP_091316076.1">
    <property type="nucleotide sequence ID" value="NZ_FMIB01000002.1"/>
</dbReference>
<dbReference type="GeneID" id="43280525"/>
<dbReference type="AlphaFoldDB" id="A0A1C6VFB8"/>
<dbReference type="OrthoDB" id="7210783at2"/>
<reference evidence="2" key="1">
    <citation type="submission" date="2016-06" db="EMBL/GenBank/DDBJ databases">
        <authorList>
            <person name="Varghese N."/>
            <person name="Submissions Spin"/>
        </authorList>
    </citation>
    <scope>NUCLEOTIDE SEQUENCE [LARGE SCALE GENOMIC DNA]</scope>
    <source>
        <strain evidence="2">DSM 44151</strain>
    </source>
</reference>
<organism evidence="1 2">
    <name type="scientific">Micromonospora chersina</name>
    <dbReference type="NCBI Taxonomy" id="47854"/>
    <lineage>
        <taxon>Bacteria</taxon>
        <taxon>Bacillati</taxon>
        <taxon>Actinomycetota</taxon>
        <taxon>Actinomycetes</taxon>
        <taxon>Micromonosporales</taxon>
        <taxon>Micromonosporaceae</taxon>
        <taxon>Micromonospora</taxon>
    </lineage>
</organism>